<evidence type="ECO:0000256" key="2">
    <source>
        <dbReference type="ARBA" id="ARBA00022614"/>
    </source>
</evidence>
<dbReference type="Gramene" id="PHT82991">
    <property type="protein sequence ID" value="PHT82991"/>
    <property type="gene ID" value="T459_11434"/>
</dbReference>
<keyword evidence="2" id="KW-0433">Leucine-rich repeat</keyword>
<dbReference type="Gene3D" id="3.30.200.20">
    <property type="entry name" value="Phosphorylase Kinase, domain 1"/>
    <property type="match status" value="1"/>
</dbReference>
<evidence type="ECO:0000256" key="3">
    <source>
        <dbReference type="ARBA" id="ARBA00022692"/>
    </source>
</evidence>
<dbReference type="EMBL" id="AYRZ02000004">
    <property type="protein sequence ID" value="PHT82991.1"/>
    <property type="molecule type" value="Genomic_DNA"/>
</dbReference>
<dbReference type="PROSITE" id="PS50011">
    <property type="entry name" value="PROTEIN_KINASE_DOM"/>
    <property type="match status" value="1"/>
</dbReference>
<dbReference type="InterPro" id="IPR017441">
    <property type="entry name" value="Protein_kinase_ATP_BS"/>
</dbReference>
<keyword evidence="6" id="KW-0472">Membrane</keyword>
<dbReference type="InterPro" id="IPR051809">
    <property type="entry name" value="Plant_receptor-like_S/T_kinase"/>
</dbReference>
<keyword evidence="7" id="KW-0067">ATP-binding</keyword>
<dbReference type="InterPro" id="IPR032675">
    <property type="entry name" value="LRR_dom_sf"/>
</dbReference>
<dbReference type="SUPFAM" id="SSF56112">
    <property type="entry name" value="Protein kinase-like (PK-like)"/>
    <property type="match status" value="1"/>
</dbReference>
<dbReference type="GO" id="GO:0004672">
    <property type="term" value="F:protein kinase activity"/>
    <property type="evidence" value="ECO:0007669"/>
    <property type="project" value="InterPro"/>
</dbReference>
<dbReference type="AlphaFoldDB" id="A0A2G2ZM21"/>
<dbReference type="PROSITE" id="PS51450">
    <property type="entry name" value="LRR"/>
    <property type="match status" value="1"/>
</dbReference>
<dbReference type="GO" id="GO:0016020">
    <property type="term" value="C:membrane"/>
    <property type="evidence" value="ECO:0007669"/>
    <property type="project" value="UniProtKB-SubCell"/>
</dbReference>
<accession>A0A2G2ZM21</accession>
<keyword evidence="5" id="KW-1133">Transmembrane helix</keyword>
<keyword evidence="7" id="KW-0547">Nucleotide-binding</keyword>
<dbReference type="FunFam" id="3.30.200.20:FF:000661">
    <property type="entry name" value="Serine-threonine protein kinase plant-type"/>
    <property type="match status" value="1"/>
</dbReference>
<dbReference type="PANTHER" id="PTHR27008:SF585">
    <property type="entry name" value="PROTEIN KINASE DOMAIN-CONTAINING PROTEIN"/>
    <property type="match status" value="1"/>
</dbReference>
<dbReference type="PROSITE" id="PS00107">
    <property type="entry name" value="PROTEIN_KINASE_ATP"/>
    <property type="match status" value="1"/>
</dbReference>
<keyword evidence="10" id="KW-1185">Reference proteome</keyword>
<evidence type="ECO:0000256" key="6">
    <source>
        <dbReference type="ARBA" id="ARBA00023136"/>
    </source>
</evidence>
<evidence type="ECO:0000259" key="8">
    <source>
        <dbReference type="PROSITE" id="PS50011"/>
    </source>
</evidence>
<comment type="subcellular location">
    <subcellularLocation>
        <location evidence="1">Membrane</location>
    </subcellularLocation>
</comment>
<dbReference type="Pfam" id="PF07714">
    <property type="entry name" value="PK_Tyr_Ser-Thr"/>
    <property type="match status" value="1"/>
</dbReference>
<evidence type="ECO:0000256" key="1">
    <source>
        <dbReference type="ARBA" id="ARBA00004370"/>
    </source>
</evidence>
<evidence type="ECO:0000313" key="9">
    <source>
        <dbReference type="EMBL" id="PHT82991.1"/>
    </source>
</evidence>
<dbReference type="Gene3D" id="3.80.10.10">
    <property type="entry name" value="Ribonuclease Inhibitor"/>
    <property type="match status" value="2"/>
</dbReference>
<sequence>MVDLEFLDLSHNNISGTIPKSLEKLQNLKYFNVSLNKLYGEIPPGYRRGKSVPQQADLLSTVARERISNYELLRATNVLSESNLIGYGSFGSVYKGILRSETAIAVKVFNLQLDAAFKSFDTECEVLSSLRHKNLVKVITSCSNIDFKALVLKIEFIVFTGNSLSGNLPKGLCNGLPILKGIIPQEIGNLVNLAQLAMERNQITGSVPISIFNISSLQILFVGGDGVRLYFHGAKETDFAIFSDDNLHINAHLIGTQPQQRKCDFTCAQTFSGMFDTHTLVLGAKKVSNWDEDIHVTVQWNGETIDVPRDGDAE</sequence>
<dbReference type="InterPro" id="IPR000719">
    <property type="entry name" value="Prot_kinase_dom"/>
</dbReference>
<evidence type="ECO:0000256" key="4">
    <source>
        <dbReference type="ARBA" id="ARBA00022737"/>
    </source>
</evidence>
<organism evidence="9 10">
    <name type="scientific">Capsicum annuum</name>
    <name type="common">Capsicum pepper</name>
    <dbReference type="NCBI Taxonomy" id="4072"/>
    <lineage>
        <taxon>Eukaryota</taxon>
        <taxon>Viridiplantae</taxon>
        <taxon>Streptophyta</taxon>
        <taxon>Embryophyta</taxon>
        <taxon>Tracheophyta</taxon>
        <taxon>Spermatophyta</taxon>
        <taxon>Magnoliopsida</taxon>
        <taxon>eudicotyledons</taxon>
        <taxon>Gunneridae</taxon>
        <taxon>Pentapetalae</taxon>
        <taxon>asterids</taxon>
        <taxon>lamiids</taxon>
        <taxon>Solanales</taxon>
        <taxon>Solanaceae</taxon>
        <taxon>Solanoideae</taxon>
        <taxon>Capsiceae</taxon>
        <taxon>Capsicum</taxon>
    </lineage>
</organism>
<dbReference type="InterPro" id="IPR011009">
    <property type="entry name" value="Kinase-like_dom_sf"/>
</dbReference>
<dbReference type="PANTHER" id="PTHR27008">
    <property type="entry name" value="OS04G0122200 PROTEIN"/>
    <property type="match status" value="1"/>
</dbReference>
<evidence type="ECO:0000256" key="5">
    <source>
        <dbReference type="ARBA" id="ARBA00022989"/>
    </source>
</evidence>
<evidence type="ECO:0000256" key="7">
    <source>
        <dbReference type="PROSITE-ProRule" id="PRU10141"/>
    </source>
</evidence>
<evidence type="ECO:0000313" key="10">
    <source>
        <dbReference type="Proteomes" id="UP000222542"/>
    </source>
</evidence>
<comment type="caution">
    <text evidence="9">The sequence shown here is derived from an EMBL/GenBank/DDBJ whole genome shotgun (WGS) entry which is preliminary data.</text>
</comment>
<reference evidence="9 10" key="1">
    <citation type="journal article" date="2014" name="Nat. Genet.">
        <title>Genome sequence of the hot pepper provides insights into the evolution of pungency in Capsicum species.</title>
        <authorList>
            <person name="Kim S."/>
            <person name="Park M."/>
            <person name="Yeom S.I."/>
            <person name="Kim Y.M."/>
            <person name="Lee J.M."/>
            <person name="Lee H.A."/>
            <person name="Seo E."/>
            <person name="Choi J."/>
            <person name="Cheong K."/>
            <person name="Kim K.T."/>
            <person name="Jung K."/>
            <person name="Lee G.W."/>
            <person name="Oh S.K."/>
            <person name="Bae C."/>
            <person name="Kim S.B."/>
            <person name="Lee H.Y."/>
            <person name="Kim S.Y."/>
            <person name="Kim M.S."/>
            <person name="Kang B.C."/>
            <person name="Jo Y.D."/>
            <person name="Yang H.B."/>
            <person name="Jeong H.J."/>
            <person name="Kang W.H."/>
            <person name="Kwon J.K."/>
            <person name="Shin C."/>
            <person name="Lim J.Y."/>
            <person name="Park J.H."/>
            <person name="Huh J.H."/>
            <person name="Kim J.S."/>
            <person name="Kim B.D."/>
            <person name="Cohen O."/>
            <person name="Paran I."/>
            <person name="Suh M.C."/>
            <person name="Lee S.B."/>
            <person name="Kim Y.K."/>
            <person name="Shin Y."/>
            <person name="Noh S.J."/>
            <person name="Park J."/>
            <person name="Seo Y.S."/>
            <person name="Kwon S.Y."/>
            <person name="Kim H.A."/>
            <person name="Park J.M."/>
            <person name="Kim H.J."/>
            <person name="Choi S.B."/>
            <person name="Bosland P.W."/>
            <person name="Reeves G."/>
            <person name="Jo S.H."/>
            <person name="Lee B.W."/>
            <person name="Cho H.T."/>
            <person name="Choi H.S."/>
            <person name="Lee M.S."/>
            <person name="Yu Y."/>
            <person name="Do Choi Y."/>
            <person name="Park B.S."/>
            <person name="van Deynze A."/>
            <person name="Ashrafi H."/>
            <person name="Hill T."/>
            <person name="Kim W.T."/>
            <person name="Pai H.S."/>
            <person name="Ahn H.K."/>
            <person name="Yeam I."/>
            <person name="Giovannoni J.J."/>
            <person name="Rose J.K."/>
            <person name="Sorensen I."/>
            <person name="Lee S.J."/>
            <person name="Kim R.W."/>
            <person name="Choi I.Y."/>
            <person name="Choi B.S."/>
            <person name="Lim J.S."/>
            <person name="Lee Y.H."/>
            <person name="Choi D."/>
        </authorList>
    </citation>
    <scope>NUCLEOTIDE SEQUENCE [LARGE SCALE GENOMIC DNA]</scope>
    <source>
        <strain evidence="10">cv. CM334</strain>
    </source>
</reference>
<dbReference type="GO" id="GO:0005524">
    <property type="term" value="F:ATP binding"/>
    <property type="evidence" value="ECO:0007669"/>
    <property type="project" value="UniProtKB-UniRule"/>
</dbReference>
<dbReference type="SUPFAM" id="SSF52058">
    <property type="entry name" value="L domain-like"/>
    <property type="match status" value="1"/>
</dbReference>
<feature type="domain" description="Protein kinase" evidence="8">
    <location>
        <begin position="79"/>
        <end position="314"/>
    </location>
</feature>
<feature type="binding site" evidence="7">
    <location>
        <position position="118"/>
    </location>
    <ligand>
        <name>ATP</name>
        <dbReference type="ChEBI" id="CHEBI:30616"/>
    </ligand>
</feature>
<keyword evidence="3" id="KW-0812">Transmembrane</keyword>
<protein>
    <recommendedName>
        <fullName evidence="8">Protein kinase domain-containing protein</fullName>
    </recommendedName>
</protein>
<gene>
    <name evidence="9" type="ORF">T459_11434</name>
</gene>
<name>A0A2G2ZM21_CAPAN</name>
<dbReference type="InterPro" id="IPR001245">
    <property type="entry name" value="Ser-Thr/Tyr_kinase_cat_dom"/>
</dbReference>
<dbReference type="Proteomes" id="UP000222542">
    <property type="component" value="Unassembled WGS sequence"/>
</dbReference>
<reference evidence="9 10" key="2">
    <citation type="journal article" date="2017" name="Genome Biol.">
        <title>New reference genome sequences of hot pepper reveal the massive evolution of plant disease-resistance genes by retroduplication.</title>
        <authorList>
            <person name="Kim S."/>
            <person name="Park J."/>
            <person name="Yeom S.I."/>
            <person name="Kim Y.M."/>
            <person name="Seo E."/>
            <person name="Kim K.T."/>
            <person name="Kim M.S."/>
            <person name="Lee J.M."/>
            <person name="Cheong K."/>
            <person name="Shin H.S."/>
            <person name="Kim S.B."/>
            <person name="Han K."/>
            <person name="Lee J."/>
            <person name="Park M."/>
            <person name="Lee H.A."/>
            <person name="Lee H.Y."/>
            <person name="Lee Y."/>
            <person name="Oh S."/>
            <person name="Lee J.H."/>
            <person name="Choi E."/>
            <person name="Choi E."/>
            <person name="Lee S.E."/>
            <person name="Jeon J."/>
            <person name="Kim H."/>
            <person name="Choi G."/>
            <person name="Song H."/>
            <person name="Lee J."/>
            <person name="Lee S.C."/>
            <person name="Kwon J.K."/>
            <person name="Lee H.Y."/>
            <person name="Koo N."/>
            <person name="Hong Y."/>
            <person name="Kim R.W."/>
            <person name="Kang W.H."/>
            <person name="Huh J.H."/>
            <person name="Kang B.C."/>
            <person name="Yang T.J."/>
            <person name="Lee Y.H."/>
            <person name="Bennetzen J.L."/>
            <person name="Choi D."/>
        </authorList>
    </citation>
    <scope>NUCLEOTIDE SEQUENCE [LARGE SCALE GENOMIC DNA]</scope>
    <source>
        <strain evidence="10">cv. CM334</strain>
    </source>
</reference>
<dbReference type="InterPro" id="IPR001611">
    <property type="entry name" value="Leu-rich_rpt"/>
</dbReference>
<keyword evidence="4" id="KW-0677">Repeat</keyword>
<dbReference type="Pfam" id="PF00560">
    <property type="entry name" value="LRR_1"/>
    <property type="match status" value="1"/>
</dbReference>
<proteinExistence type="predicted"/>